<dbReference type="InterPro" id="IPR050438">
    <property type="entry name" value="LMW_PTPase"/>
</dbReference>
<dbReference type="PANTHER" id="PTHR11717:SF7">
    <property type="entry name" value="LOW MOLECULAR WEIGHT PHOSPHOTYROSINE PROTEIN PHOSPHATASE"/>
    <property type="match status" value="1"/>
</dbReference>
<dbReference type="SUPFAM" id="SSF52788">
    <property type="entry name" value="Phosphotyrosine protein phosphatases I"/>
    <property type="match status" value="1"/>
</dbReference>
<dbReference type="CDD" id="cd16343">
    <property type="entry name" value="LMWPTP"/>
    <property type="match status" value="1"/>
</dbReference>
<dbReference type="InterPro" id="IPR036196">
    <property type="entry name" value="Ptyr_pPase_sf"/>
</dbReference>
<accession>A0ABS4K6F0</accession>
<dbReference type="InterPro" id="IPR017867">
    <property type="entry name" value="Tyr_phospatase_low_mol_wt"/>
</dbReference>
<comment type="caution">
    <text evidence="7">The sequence shown here is derived from an EMBL/GenBank/DDBJ whole genome shotgun (WGS) entry which is preliminary data.</text>
</comment>
<dbReference type="Pfam" id="PF01451">
    <property type="entry name" value="LMWPc"/>
    <property type="match status" value="1"/>
</dbReference>
<dbReference type="PANTHER" id="PTHR11717">
    <property type="entry name" value="LOW MOLECULAR WEIGHT PROTEIN TYROSINE PHOSPHATASE"/>
    <property type="match status" value="1"/>
</dbReference>
<dbReference type="EMBL" id="JAGGLL010000019">
    <property type="protein sequence ID" value="MBP2022726.1"/>
    <property type="molecule type" value="Genomic_DNA"/>
</dbReference>
<dbReference type="PRINTS" id="PR00719">
    <property type="entry name" value="LMWPTPASE"/>
</dbReference>
<keyword evidence="8" id="KW-1185">Reference proteome</keyword>
<dbReference type="InterPro" id="IPR023485">
    <property type="entry name" value="Ptyr_pPase"/>
</dbReference>
<dbReference type="Gene3D" id="3.40.50.2300">
    <property type="match status" value="1"/>
</dbReference>
<dbReference type="EC" id="3.1.3.48" evidence="2"/>
<evidence type="ECO:0000313" key="8">
    <source>
        <dbReference type="Proteomes" id="UP001519308"/>
    </source>
</evidence>
<dbReference type="GO" id="GO:0004725">
    <property type="term" value="F:protein tyrosine phosphatase activity"/>
    <property type="evidence" value="ECO:0007669"/>
    <property type="project" value="UniProtKB-EC"/>
</dbReference>
<evidence type="ECO:0000256" key="2">
    <source>
        <dbReference type="ARBA" id="ARBA00013064"/>
    </source>
</evidence>
<organism evidence="7 8">
    <name type="scientific">Clostridium punense</name>
    <dbReference type="NCBI Taxonomy" id="1054297"/>
    <lineage>
        <taxon>Bacteria</taxon>
        <taxon>Bacillati</taxon>
        <taxon>Bacillota</taxon>
        <taxon>Clostridia</taxon>
        <taxon>Eubacteriales</taxon>
        <taxon>Clostridiaceae</taxon>
        <taxon>Clostridium</taxon>
    </lineage>
</organism>
<comment type="catalytic activity">
    <reaction evidence="5">
        <text>O-phospho-L-tyrosyl-[protein] + H2O = L-tyrosyl-[protein] + phosphate</text>
        <dbReference type="Rhea" id="RHEA:10684"/>
        <dbReference type="Rhea" id="RHEA-COMP:10136"/>
        <dbReference type="Rhea" id="RHEA-COMP:20101"/>
        <dbReference type="ChEBI" id="CHEBI:15377"/>
        <dbReference type="ChEBI" id="CHEBI:43474"/>
        <dbReference type="ChEBI" id="CHEBI:46858"/>
        <dbReference type="ChEBI" id="CHEBI:61978"/>
        <dbReference type="EC" id="3.1.3.48"/>
    </reaction>
</comment>
<name>A0ABS4K6F0_9CLOT</name>
<proteinExistence type="inferred from homology"/>
<keyword evidence="3 7" id="KW-0378">Hydrolase</keyword>
<dbReference type="SMART" id="SM00226">
    <property type="entry name" value="LMWPc"/>
    <property type="match status" value="1"/>
</dbReference>
<keyword evidence="4" id="KW-0904">Protein phosphatase</keyword>
<feature type="domain" description="Phosphotyrosine protein phosphatase I" evidence="6">
    <location>
        <begin position="2"/>
        <end position="147"/>
    </location>
</feature>
<comment type="similarity">
    <text evidence="1">Belongs to the low molecular weight phosphotyrosine protein phosphatase family.</text>
</comment>
<gene>
    <name evidence="7" type="ORF">J2Z44_002549</name>
</gene>
<sequence length="155" mass="18051">MIKVMFVCHGNICRSPMSEFVFRHMVKEKKFLDKFHIASSATSREEIGNDVHLGTRKKLREVGVSCERRTAVQLTKKDYEEYDYILCMESYNIKNALRIVGEDKDKKIGRLLDFSSNPRDIADPWYTGNFHETYEDIVEGCEALLEYILENGITK</sequence>
<evidence type="ECO:0000256" key="1">
    <source>
        <dbReference type="ARBA" id="ARBA00011063"/>
    </source>
</evidence>
<reference evidence="7 8" key="1">
    <citation type="submission" date="2021-03" db="EMBL/GenBank/DDBJ databases">
        <title>Genomic Encyclopedia of Type Strains, Phase IV (KMG-IV): sequencing the most valuable type-strain genomes for metagenomic binning, comparative biology and taxonomic classification.</title>
        <authorList>
            <person name="Goeker M."/>
        </authorList>
    </citation>
    <scope>NUCLEOTIDE SEQUENCE [LARGE SCALE GENOMIC DNA]</scope>
    <source>
        <strain evidence="7 8">DSM 28650</strain>
    </source>
</reference>
<evidence type="ECO:0000256" key="3">
    <source>
        <dbReference type="ARBA" id="ARBA00022801"/>
    </source>
</evidence>
<dbReference type="RefSeq" id="WP_021282671.1">
    <property type="nucleotide sequence ID" value="NZ_JAGGLL010000019.1"/>
</dbReference>
<dbReference type="Proteomes" id="UP001519308">
    <property type="component" value="Unassembled WGS sequence"/>
</dbReference>
<evidence type="ECO:0000313" key="7">
    <source>
        <dbReference type="EMBL" id="MBP2022726.1"/>
    </source>
</evidence>
<evidence type="ECO:0000259" key="6">
    <source>
        <dbReference type="SMART" id="SM00226"/>
    </source>
</evidence>
<evidence type="ECO:0000256" key="4">
    <source>
        <dbReference type="ARBA" id="ARBA00022912"/>
    </source>
</evidence>
<evidence type="ECO:0000256" key="5">
    <source>
        <dbReference type="ARBA" id="ARBA00051722"/>
    </source>
</evidence>
<protein>
    <recommendedName>
        <fullName evidence="2">protein-tyrosine-phosphatase</fullName>
        <ecNumber evidence="2">3.1.3.48</ecNumber>
    </recommendedName>
</protein>